<feature type="transmembrane region" description="Helical" evidence="7">
    <location>
        <begin position="161"/>
        <end position="186"/>
    </location>
</feature>
<feature type="domain" description="NADH:quinone oxidoreductase/Mrp antiporter transmembrane" evidence="8">
    <location>
        <begin position="126"/>
        <end position="422"/>
    </location>
</feature>
<evidence type="ECO:0000256" key="3">
    <source>
        <dbReference type="ARBA" id="ARBA00022692"/>
    </source>
</evidence>
<keyword evidence="4 7" id="KW-1133">Transmembrane helix</keyword>
<dbReference type="PRINTS" id="PR01434">
    <property type="entry name" value="NADHDHGNASE5"/>
</dbReference>
<feature type="transmembrane region" description="Helical" evidence="7">
    <location>
        <begin position="6"/>
        <end position="23"/>
    </location>
</feature>
<evidence type="ECO:0000256" key="4">
    <source>
        <dbReference type="ARBA" id="ARBA00022989"/>
    </source>
</evidence>
<dbReference type="eggNOG" id="arCOG01537">
    <property type="taxonomic scope" value="Archaea"/>
</dbReference>
<feature type="transmembrane region" description="Helical" evidence="7">
    <location>
        <begin position="129"/>
        <end position="149"/>
    </location>
</feature>
<dbReference type="GO" id="GO:0016491">
    <property type="term" value="F:oxidoreductase activity"/>
    <property type="evidence" value="ECO:0007669"/>
    <property type="project" value="UniProtKB-KW"/>
</dbReference>
<keyword evidence="5 10" id="KW-0560">Oxidoreductase</keyword>
<dbReference type="GO" id="GO:0005886">
    <property type="term" value="C:plasma membrane"/>
    <property type="evidence" value="ECO:0007669"/>
    <property type="project" value="UniProtKB-SubCell"/>
</dbReference>
<name>A1RWL5_THEPD</name>
<feature type="transmembrane region" description="Helical" evidence="7">
    <location>
        <begin position="413"/>
        <end position="438"/>
    </location>
</feature>
<dbReference type="InterPro" id="IPR052175">
    <property type="entry name" value="ComplexI-like_HydComp"/>
</dbReference>
<dbReference type="KEGG" id="tpe:Tpen_0185"/>
<proteinExistence type="predicted"/>
<gene>
    <name evidence="10" type="ordered locus">Tpen_0185</name>
</gene>
<feature type="transmembrane region" description="Helical" evidence="7">
    <location>
        <begin position="245"/>
        <end position="263"/>
    </location>
</feature>
<dbReference type="AlphaFoldDB" id="A1RWL5"/>
<keyword evidence="6 7" id="KW-0472">Membrane</keyword>
<feature type="transmembrane region" description="Helical" evidence="7">
    <location>
        <begin position="316"/>
        <end position="335"/>
    </location>
</feature>
<evidence type="ECO:0000256" key="1">
    <source>
        <dbReference type="ARBA" id="ARBA00004651"/>
    </source>
</evidence>
<dbReference type="Proteomes" id="UP000000641">
    <property type="component" value="Chromosome"/>
</dbReference>
<dbReference type="EC" id="1.6.99.5" evidence="10"/>
<accession>A1RWL5</accession>
<evidence type="ECO:0000256" key="7">
    <source>
        <dbReference type="SAM" id="Phobius"/>
    </source>
</evidence>
<protein>
    <submittedName>
        <fullName evidence="10">NADH dehydrogenase (Quinone)</fullName>
        <ecNumber evidence="10">1.6.99.5</ecNumber>
    </submittedName>
</protein>
<dbReference type="InterPro" id="IPR001750">
    <property type="entry name" value="ND/Mrp_TM"/>
</dbReference>
<evidence type="ECO:0000256" key="5">
    <source>
        <dbReference type="ARBA" id="ARBA00023002"/>
    </source>
</evidence>
<dbReference type="EMBL" id="CP000505">
    <property type="protein sequence ID" value="ABL77595.1"/>
    <property type="molecule type" value="Genomic_DNA"/>
</dbReference>
<evidence type="ECO:0000259" key="8">
    <source>
        <dbReference type="Pfam" id="PF00361"/>
    </source>
</evidence>
<dbReference type="PANTHER" id="PTHR42682:SF5">
    <property type="entry name" value="HYDROGENASE-4 COMPONENT F"/>
    <property type="match status" value="1"/>
</dbReference>
<dbReference type="STRING" id="368408.Tpen_0185"/>
<keyword evidence="2" id="KW-1003">Cell membrane</keyword>
<dbReference type="RefSeq" id="WP_011751860.1">
    <property type="nucleotide sequence ID" value="NC_008698.1"/>
</dbReference>
<feature type="domain" description="NADH-Ubiquinone oxidoreductase (complex I) chain 5 N-terminal" evidence="9">
    <location>
        <begin position="63"/>
        <end position="94"/>
    </location>
</feature>
<dbReference type="PANTHER" id="PTHR42682">
    <property type="entry name" value="HYDROGENASE-4 COMPONENT F"/>
    <property type="match status" value="1"/>
</dbReference>
<comment type="subcellular location">
    <subcellularLocation>
        <location evidence="1">Cell membrane</location>
        <topology evidence="1">Multi-pass membrane protein</topology>
    </subcellularLocation>
</comment>
<dbReference type="Pfam" id="PF00361">
    <property type="entry name" value="Proton_antipo_M"/>
    <property type="match status" value="1"/>
</dbReference>
<keyword evidence="11" id="KW-1185">Reference proteome</keyword>
<feature type="transmembrane region" description="Helical" evidence="7">
    <location>
        <begin position="106"/>
        <end position="123"/>
    </location>
</feature>
<evidence type="ECO:0000256" key="6">
    <source>
        <dbReference type="ARBA" id="ARBA00023136"/>
    </source>
</evidence>
<feature type="transmembrane region" description="Helical" evidence="7">
    <location>
        <begin position="372"/>
        <end position="393"/>
    </location>
</feature>
<sequence length="491" mass="52155">MEAYLLVLFAAPLCASAFTALLRNARVGEILTVVSTLLLSAVSCLLMVETSTGRKFLLLGDEFIVDSLTSLMLVVISFVSLMVSLYSPKYLAYEVERGVVAREKVVLFYVLLNAFIFTMILVVTTNNIAIMWVALEATTIATAHLVATYRTAEAIEASWKYIILCSTGIAFGLYGVVTLYYTAYLAGIPAPLLWTSLVDHAKMLEAHSTMVKIAFTLALVGFGTKAGLAPFHTWLPDTYSEAPPYVSALLASILEGCAIYTLVRFYSVSVLAGVGAFAQTVLLVVGIASLFISSLHMLAVTDVNRLFALSSVEHMGIIACALGFGGYLGALAAVFHVVNHALVKSALFLSSGLVTLSYGTRKIEGIRGMMRSYPALGALVLAGAYAIIGGPPFGTFQSELLAIMAGVKSGNPFALVLFLAAIVVAFAALLVSCTNMVFGEPASSTEKYPHILKAPITILLLLSLLLGVYIPEPLRSCLENAGRSIVGGGVP</sequence>
<keyword evidence="3 7" id="KW-0812">Transmembrane</keyword>
<dbReference type="EnsemblBacteria" id="ABL77595">
    <property type="protein sequence ID" value="ABL77595"/>
    <property type="gene ID" value="Tpen_0185"/>
</dbReference>
<feature type="transmembrane region" description="Helical" evidence="7">
    <location>
        <begin position="30"/>
        <end position="48"/>
    </location>
</feature>
<dbReference type="InterPro" id="IPR001516">
    <property type="entry name" value="Proton_antipo_N"/>
</dbReference>
<feature type="transmembrane region" description="Helical" evidence="7">
    <location>
        <begin position="68"/>
        <end position="86"/>
    </location>
</feature>
<dbReference type="Pfam" id="PF00662">
    <property type="entry name" value="Proton_antipo_N"/>
    <property type="match status" value="1"/>
</dbReference>
<evidence type="ECO:0000313" key="10">
    <source>
        <dbReference type="EMBL" id="ABL77595.1"/>
    </source>
</evidence>
<dbReference type="GeneID" id="4600798"/>
<organism evidence="10 11">
    <name type="scientific">Thermofilum pendens (strain DSM 2475 / Hrk 5)</name>
    <dbReference type="NCBI Taxonomy" id="368408"/>
    <lineage>
        <taxon>Archaea</taxon>
        <taxon>Thermoproteota</taxon>
        <taxon>Thermoprotei</taxon>
        <taxon>Thermofilales</taxon>
        <taxon>Thermofilaceae</taxon>
        <taxon>Thermofilum</taxon>
    </lineage>
</organism>
<dbReference type="OrthoDB" id="29144at2157"/>
<evidence type="ECO:0000256" key="2">
    <source>
        <dbReference type="ARBA" id="ARBA00022475"/>
    </source>
</evidence>
<evidence type="ECO:0000313" key="11">
    <source>
        <dbReference type="Proteomes" id="UP000000641"/>
    </source>
</evidence>
<reference evidence="11" key="1">
    <citation type="journal article" date="2008" name="J. Bacteriol.">
        <title>Genome sequence of Thermofilum pendens reveals an exceptional loss of biosynthetic pathways without genome reduction.</title>
        <authorList>
            <person name="Anderson I."/>
            <person name="Rodriguez J."/>
            <person name="Susanti D."/>
            <person name="Porat I."/>
            <person name="Reich C."/>
            <person name="Ulrich L.E."/>
            <person name="Elkins J.G."/>
            <person name="Mavromatis K."/>
            <person name="Lykidis A."/>
            <person name="Kim E."/>
            <person name="Thompson L.S."/>
            <person name="Nolan M."/>
            <person name="Land M."/>
            <person name="Copeland A."/>
            <person name="Lapidus A."/>
            <person name="Lucas S."/>
            <person name="Detter C."/>
            <person name="Zhulin I.B."/>
            <person name="Olsen G.J."/>
            <person name="Whitman W."/>
            <person name="Mukhopadhyay B."/>
            <person name="Bristow J."/>
            <person name="Kyrpides N."/>
        </authorList>
    </citation>
    <scope>NUCLEOTIDE SEQUENCE [LARGE SCALE GENOMIC DNA]</scope>
    <source>
        <strain evidence="11">DSM 2475 / Hrk 5</strain>
    </source>
</reference>
<dbReference type="HOGENOM" id="CLU_007100_10_1_2"/>
<evidence type="ECO:0000259" key="9">
    <source>
        <dbReference type="Pfam" id="PF00662"/>
    </source>
</evidence>
<feature type="transmembrane region" description="Helical" evidence="7">
    <location>
        <begin position="450"/>
        <end position="470"/>
    </location>
</feature>
<feature type="transmembrane region" description="Helical" evidence="7">
    <location>
        <begin position="269"/>
        <end position="295"/>
    </location>
</feature>